<dbReference type="Gene3D" id="3.30.40.10">
    <property type="entry name" value="Zinc/RING finger domain, C3HC4 (zinc finger)"/>
    <property type="match status" value="2"/>
</dbReference>
<dbReference type="InterPro" id="IPR019786">
    <property type="entry name" value="Zinc_finger_PHD-type_CS"/>
</dbReference>
<proteinExistence type="predicted"/>
<dbReference type="InterPro" id="IPR013083">
    <property type="entry name" value="Znf_RING/FYVE/PHD"/>
</dbReference>
<dbReference type="InterPro" id="IPR001841">
    <property type="entry name" value="Znf_RING"/>
</dbReference>
<keyword evidence="2 4" id="KW-0863">Zinc-finger</keyword>
<dbReference type="PROSITE" id="PS01359">
    <property type="entry name" value="ZF_PHD_1"/>
    <property type="match status" value="1"/>
</dbReference>
<keyword evidence="5" id="KW-0175">Coiled coil</keyword>
<dbReference type="PANTHER" id="PTHR12618">
    <property type="entry name" value="PHD AND RING FINGER DOMAIN-CONTAINING PROTEIN 1"/>
    <property type="match status" value="1"/>
</dbReference>
<gene>
    <name evidence="9" type="ORF">SUNI508_03888</name>
</gene>
<evidence type="ECO:0000256" key="2">
    <source>
        <dbReference type="ARBA" id="ARBA00022771"/>
    </source>
</evidence>
<dbReference type="EMBL" id="JARVKF010000057">
    <property type="protein sequence ID" value="KAK9423872.1"/>
    <property type="molecule type" value="Genomic_DNA"/>
</dbReference>
<feature type="compositionally biased region" description="Low complexity" evidence="6">
    <location>
        <begin position="406"/>
        <end position="450"/>
    </location>
</feature>
<feature type="domain" description="PHD-type" evidence="7">
    <location>
        <begin position="144"/>
        <end position="192"/>
    </location>
</feature>
<feature type="compositionally biased region" description="Polar residues" evidence="6">
    <location>
        <begin position="569"/>
        <end position="583"/>
    </location>
</feature>
<dbReference type="PROSITE" id="PS50089">
    <property type="entry name" value="ZF_RING_2"/>
    <property type="match status" value="1"/>
</dbReference>
<keyword evidence="3" id="KW-0862">Zinc</keyword>
<dbReference type="Proteomes" id="UP001408356">
    <property type="component" value="Unassembled WGS sequence"/>
</dbReference>
<feature type="region of interest" description="Disordered" evidence="6">
    <location>
        <begin position="466"/>
        <end position="587"/>
    </location>
</feature>
<evidence type="ECO:0000313" key="9">
    <source>
        <dbReference type="EMBL" id="KAK9423872.1"/>
    </source>
</evidence>
<evidence type="ECO:0000259" key="8">
    <source>
        <dbReference type="PROSITE" id="PS50089"/>
    </source>
</evidence>
<dbReference type="InterPro" id="IPR001965">
    <property type="entry name" value="Znf_PHD"/>
</dbReference>
<evidence type="ECO:0008006" key="11">
    <source>
        <dbReference type="Google" id="ProtNLM"/>
    </source>
</evidence>
<protein>
    <recommendedName>
        <fullName evidence="11">PHD and RING finger domain-containing protein</fullName>
    </recommendedName>
</protein>
<dbReference type="SUPFAM" id="SSF57903">
    <property type="entry name" value="FYVE/PHD zinc finger"/>
    <property type="match status" value="1"/>
</dbReference>
<accession>A0ABR2VAE3</accession>
<feature type="compositionally biased region" description="Polar residues" evidence="6">
    <location>
        <begin position="344"/>
        <end position="353"/>
    </location>
</feature>
<dbReference type="PANTHER" id="PTHR12618:SF20">
    <property type="entry name" value="PHD AND RING FINGER DOMAIN-CONTAINING PROTEIN 1"/>
    <property type="match status" value="1"/>
</dbReference>
<dbReference type="InterPro" id="IPR047157">
    <property type="entry name" value="PHRF1/Atg35"/>
</dbReference>
<reference evidence="9 10" key="1">
    <citation type="journal article" date="2024" name="J. Plant Pathol.">
        <title>Sequence and assembly of the genome of Seiridium unicorne, isolate CBS 538.82, causal agent of cypress canker disease.</title>
        <authorList>
            <person name="Scali E."/>
            <person name="Rocca G.D."/>
            <person name="Danti R."/>
            <person name="Garbelotto M."/>
            <person name="Barberini S."/>
            <person name="Baroncelli R."/>
            <person name="Emiliani G."/>
        </authorList>
    </citation>
    <scope>NUCLEOTIDE SEQUENCE [LARGE SCALE GENOMIC DNA]</scope>
    <source>
        <strain evidence="9 10">BM-138-508</strain>
    </source>
</reference>
<comment type="caution">
    <text evidence="9">The sequence shown here is derived from an EMBL/GenBank/DDBJ whole genome shotgun (WGS) entry which is preliminary data.</text>
</comment>
<keyword evidence="1" id="KW-0479">Metal-binding</keyword>
<feature type="domain" description="RING-type" evidence="8">
    <location>
        <begin position="74"/>
        <end position="97"/>
    </location>
</feature>
<feature type="compositionally biased region" description="Low complexity" evidence="6">
    <location>
        <begin position="486"/>
        <end position="511"/>
    </location>
</feature>
<evidence type="ECO:0000256" key="3">
    <source>
        <dbReference type="ARBA" id="ARBA00022833"/>
    </source>
</evidence>
<dbReference type="Pfam" id="PF00628">
    <property type="entry name" value="PHD"/>
    <property type="match status" value="1"/>
</dbReference>
<feature type="compositionally biased region" description="Polar residues" evidence="6">
    <location>
        <begin position="390"/>
        <end position="405"/>
    </location>
</feature>
<evidence type="ECO:0000259" key="7">
    <source>
        <dbReference type="PROSITE" id="PS50016"/>
    </source>
</evidence>
<evidence type="ECO:0000256" key="4">
    <source>
        <dbReference type="PROSITE-ProRule" id="PRU00175"/>
    </source>
</evidence>
<sequence length="688" mass="75552">MADQCIVCLENLDVQALAGAVSPTEHKTDVLDLQPTEQAVPEPAAAPVQTHSTSTTNGNATIVDDTRIAEIEVCGHILHDSCLREWTGKANSCPICRQSFNFVNVYDRVGGTRLSSYTVEDKKQVAEFDAQAWLDENPEDDEPAQPCIICQNSDHEELTLLCDSCDAPYHTYCVGLDCVPRGHWLCMECNAQYRAVIGEELEDADDDELDHRRSDYLPRTQATMRRARRRARSDEWQGAWGQIASHIFDALDLDLDNHDDDEALQNYRRAQRRRERERQEYQRWQQRLNIANRLGAGDTFATNLARGLPQRTQQHRQPARPPPPPQETVEEKKAWGALEKAMEASSSSNATTPNRRKRKSRSATASPREPVPEPERRLKRPRTRRMPQSGEASSSRQTGEPSTEIATPSSAVPPATAAAAAAAAATTATTSAAPSSSSVAPVAQPNAAPSIQAGAPTFLSSLLKEVEASTPSDDENVRNFFGSLTRPSADASSPAGSPSPSGPSSPRALSATPPPRGIADRPGSPLTLSSHIEPIYPPMASFSPSRARNGGDQSGSDSESTSRRRHRQNGSSQLPSIHNPQPRRQNHVRINTDIKHTSRSPESSPVRESLSLKAKESISAMIKAALKPHYKSGSITADEYTIINRDLSRRLYREVPEDSLSEETRQHCEKLAYNEVAKAVSNLKEIKV</sequence>
<evidence type="ECO:0000256" key="5">
    <source>
        <dbReference type="SAM" id="Coils"/>
    </source>
</evidence>
<keyword evidence="10" id="KW-1185">Reference proteome</keyword>
<organism evidence="9 10">
    <name type="scientific">Seiridium unicorne</name>
    <dbReference type="NCBI Taxonomy" id="138068"/>
    <lineage>
        <taxon>Eukaryota</taxon>
        <taxon>Fungi</taxon>
        <taxon>Dikarya</taxon>
        <taxon>Ascomycota</taxon>
        <taxon>Pezizomycotina</taxon>
        <taxon>Sordariomycetes</taxon>
        <taxon>Xylariomycetidae</taxon>
        <taxon>Amphisphaeriales</taxon>
        <taxon>Sporocadaceae</taxon>
        <taxon>Seiridium</taxon>
    </lineage>
</organism>
<name>A0ABR2VAE3_9PEZI</name>
<evidence type="ECO:0000256" key="6">
    <source>
        <dbReference type="SAM" id="MobiDB-lite"/>
    </source>
</evidence>
<dbReference type="SUPFAM" id="SSF57850">
    <property type="entry name" value="RING/U-box"/>
    <property type="match status" value="1"/>
</dbReference>
<dbReference type="InterPro" id="IPR019787">
    <property type="entry name" value="Znf_PHD-finger"/>
</dbReference>
<evidence type="ECO:0000313" key="10">
    <source>
        <dbReference type="Proteomes" id="UP001408356"/>
    </source>
</evidence>
<dbReference type="PROSITE" id="PS50016">
    <property type="entry name" value="ZF_PHD_2"/>
    <property type="match status" value="1"/>
</dbReference>
<feature type="coiled-coil region" evidence="5">
    <location>
        <begin position="260"/>
        <end position="294"/>
    </location>
</feature>
<evidence type="ECO:0000256" key="1">
    <source>
        <dbReference type="ARBA" id="ARBA00022723"/>
    </source>
</evidence>
<dbReference type="SMART" id="SM00249">
    <property type="entry name" value="PHD"/>
    <property type="match status" value="1"/>
</dbReference>
<dbReference type="InterPro" id="IPR011011">
    <property type="entry name" value="Znf_FYVE_PHD"/>
</dbReference>
<dbReference type="Pfam" id="PF13639">
    <property type="entry name" value="zf-RING_2"/>
    <property type="match status" value="1"/>
</dbReference>
<feature type="region of interest" description="Disordered" evidence="6">
    <location>
        <begin position="309"/>
        <end position="452"/>
    </location>
</feature>
<dbReference type="SMART" id="SM00184">
    <property type="entry name" value="RING"/>
    <property type="match status" value="2"/>
</dbReference>